<dbReference type="Gene3D" id="3.20.20.450">
    <property type="entry name" value="EAL domain"/>
    <property type="match status" value="1"/>
</dbReference>
<comment type="caution">
    <text evidence="2">The sequence shown here is derived from an EMBL/GenBank/DDBJ whole genome shotgun (WGS) entry which is preliminary data.</text>
</comment>
<evidence type="ECO:0000259" key="1">
    <source>
        <dbReference type="PROSITE" id="PS50883"/>
    </source>
</evidence>
<proteinExistence type="predicted"/>
<dbReference type="InterPro" id="IPR001633">
    <property type="entry name" value="EAL_dom"/>
</dbReference>
<organism evidence="2 3">
    <name type="scientific">Halochromatium glycolicum</name>
    <dbReference type="NCBI Taxonomy" id="85075"/>
    <lineage>
        <taxon>Bacteria</taxon>
        <taxon>Pseudomonadati</taxon>
        <taxon>Pseudomonadota</taxon>
        <taxon>Gammaproteobacteria</taxon>
        <taxon>Chromatiales</taxon>
        <taxon>Chromatiaceae</taxon>
        <taxon>Halochromatium</taxon>
    </lineage>
</organism>
<dbReference type="RefSeq" id="WP_200347644.1">
    <property type="nucleotide sequence ID" value="NZ_NRSJ01000036.1"/>
</dbReference>
<dbReference type="CDD" id="cd01948">
    <property type="entry name" value="EAL"/>
    <property type="match status" value="1"/>
</dbReference>
<dbReference type="PROSITE" id="PS50883">
    <property type="entry name" value="EAL"/>
    <property type="match status" value="1"/>
</dbReference>
<dbReference type="SMART" id="SM00052">
    <property type="entry name" value="EAL"/>
    <property type="match status" value="1"/>
</dbReference>
<gene>
    <name evidence="2" type="ORF">CKO40_16965</name>
</gene>
<reference evidence="2" key="1">
    <citation type="submission" date="2017-08" db="EMBL/GenBank/DDBJ databases">
        <authorList>
            <person name="Imhoff J.F."/>
            <person name="Rahn T."/>
            <person name="Kuenzel S."/>
            <person name="Neulinger S.C."/>
        </authorList>
    </citation>
    <scope>NUCLEOTIDE SEQUENCE</scope>
    <source>
        <strain evidence="2">DSM 11080</strain>
    </source>
</reference>
<keyword evidence="3" id="KW-1185">Reference proteome</keyword>
<sequence length="258" mass="28451">MKASTHSHSPCKACAEGADLGFDFKMALQPIVNATDRSVFAHEALVRGPNNEPAGTVFASVNDRNLYHFDQLCRIRAIELAAALNLDTMVSVNFMPNAIYQPERCIQTTLEAAGRCNFPLDQIIFEITESEQVQDIQHLKRIAEYYREVGFTVAIDDFGAGYSGLNLLADVPADLLKLDMALIRDVDTDPTRQAIIYGVIDTATRLSMRVIAEGIETYAELSVLQEMGIELFQGYLFARPAFQSLPSVPDAAFEPPTA</sequence>
<reference evidence="2" key="2">
    <citation type="journal article" date="2020" name="Microorganisms">
        <title>Osmotic Adaptation and Compatible Solute Biosynthesis of Phototrophic Bacteria as Revealed from Genome Analyses.</title>
        <authorList>
            <person name="Imhoff J.F."/>
            <person name="Rahn T."/>
            <person name="Kunzel S."/>
            <person name="Keller A."/>
            <person name="Neulinger S.C."/>
        </authorList>
    </citation>
    <scope>NUCLEOTIDE SEQUENCE</scope>
    <source>
        <strain evidence="2">DSM 11080</strain>
    </source>
</reference>
<dbReference type="Proteomes" id="UP001296776">
    <property type="component" value="Unassembled WGS sequence"/>
</dbReference>
<evidence type="ECO:0000313" key="3">
    <source>
        <dbReference type="Proteomes" id="UP001296776"/>
    </source>
</evidence>
<dbReference type="PANTHER" id="PTHR33121:SF15">
    <property type="entry name" value="BLUE LIGHT- AND TEMPERATURE-REGULATED ANTIREPRESSOR BLUF"/>
    <property type="match status" value="1"/>
</dbReference>
<dbReference type="PANTHER" id="PTHR33121">
    <property type="entry name" value="CYCLIC DI-GMP PHOSPHODIESTERASE PDEF"/>
    <property type="match status" value="1"/>
</dbReference>
<accession>A0AAJ0U6I6</accession>
<protein>
    <submittedName>
        <fullName evidence="2">Diguanylate phosphodiesterase</fullName>
    </submittedName>
</protein>
<dbReference type="SUPFAM" id="SSF141868">
    <property type="entry name" value="EAL domain-like"/>
    <property type="match status" value="1"/>
</dbReference>
<evidence type="ECO:0000313" key="2">
    <source>
        <dbReference type="EMBL" id="MBK1706194.1"/>
    </source>
</evidence>
<name>A0AAJ0U6I6_9GAMM</name>
<dbReference type="InterPro" id="IPR035919">
    <property type="entry name" value="EAL_sf"/>
</dbReference>
<dbReference type="InterPro" id="IPR050706">
    <property type="entry name" value="Cyclic-di-GMP_PDE-like"/>
</dbReference>
<dbReference type="AlphaFoldDB" id="A0AAJ0U6I6"/>
<feature type="domain" description="EAL" evidence="1">
    <location>
        <begin position="8"/>
        <end position="254"/>
    </location>
</feature>
<dbReference type="GO" id="GO:0071111">
    <property type="term" value="F:cyclic-guanylate-specific phosphodiesterase activity"/>
    <property type="evidence" value="ECO:0007669"/>
    <property type="project" value="InterPro"/>
</dbReference>
<dbReference type="Pfam" id="PF00563">
    <property type="entry name" value="EAL"/>
    <property type="match status" value="1"/>
</dbReference>
<dbReference type="EMBL" id="NRSJ01000036">
    <property type="protein sequence ID" value="MBK1706194.1"/>
    <property type="molecule type" value="Genomic_DNA"/>
</dbReference>